<evidence type="ECO:0000256" key="1">
    <source>
        <dbReference type="ARBA" id="ARBA00004141"/>
    </source>
</evidence>
<keyword evidence="3 7" id="KW-0812">Transmembrane</keyword>
<dbReference type="Proteomes" id="UP001234989">
    <property type="component" value="Chromosome 4"/>
</dbReference>
<name>A0AAF0TLY2_SOLVR</name>
<protein>
    <submittedName>
        <fullName evidence="8">Uncharacterized protein</fullName>
    </submittedName>
</protein>
<sequence length="141" mass="15957">MGLPLNGSDKVGKRELRHLLTKGIPPLADFCSIFYLFFAALGCGAYFLALVRVVTSIICQWEAGRLPQLGKNGEGHPNRPMKNKRRTKRQWCAKRMRNGHGEKEVWRRNSRAHSIRFLGLKHCSLSWPNQGFGASCYATTL</sequence>
<reference evidence="8" key="1">
    <citation type="submission" date="2023-08" db="EMBL/GenBank/DDBJ databases">
        <title>A de novo genome assembly of Solanum verrucosum Schlechtendal, a Mexican diploid species geographically isolated from the other diploid A-genome species in potato relatives.</title>
        <authorList>
            <person name="Hosaka K."/>
        </authorList>
    </citation>
    <scope>NUCLEOTIDE SEQUENCE</scope>
    <source>
        <tissue evidence="8">Young leaves</tissue>
    </source>
</reference>
<gene>
    <name evidence="8" type="ORF">MTR67_017886</name>
</gene>
<evidence type="ECO:0000313" key="8">
    <source>
        <dbReference type="EMBL" id="WMV24501.1"/>
    </source>
</evidence>
<feature type="region of interest" description="Disordered" evidence="6">
    <location>
        <begin position="70"/>
        <end position="90"/>
    </location>
</feature>
<comment type="subcellular location">
    <subcellularLocation>
        <location evidence="1">Membrane</location>
        <topology evidence="1">Multi-pass membrane protein</topology>
    </subcellularLocation>
</comment>
<evidence type="ECO:0000256" key="3">
    <source>
        <dbReference type="ARBA" id="ARBA00022692"/>
    </source>
</evidence>
<evidence type="ECO:0000313" key="9">
    <source>
        <dbReference type="Proteomes" id="UP001234989"/>
    </source>
</evidence>
<evidence type="ECO:0000256" key="4">
    <source>
        <dbReference type="ARBA" id="ARBA00022989"/>
    </source>
</evidence>
<feature type="compositionally biased region" description="Basic residues" evidence="6">
    <location>
        <begin position="79"/>
        <end position="90"/>
    </location>
</feature>
<evidence type="ECO:0000256" key="7">
    <source>
        <dbReference type="SAM" id="Phobius"/>
    </source>
</evidence>
<dbReference type="PANTHER" id="PTHR22773">
    <property type="entry name" value="NADH DEHYDROGENASE"/>
    <property type="match status" value="1"/>
</dbReference>
<dbReference type="AlphaFoldDB" id="A0AAF0TLY2"/>
<keyword evidence="9" id="KW-1185">Reference proteome</keyword>
<evidence type="ECO:0000256" key="5">
    <source>
        <dbReference type="ARBA" id="ARBA00023136"/>
    </source>
</evidence>
<feature type="transmembrane region" description="Helical" evidence="7">
    <location>
        <begin position="33"/>
        <end position="55"/>
    </location>
</feature>
<keyword evidence="2" id="KW-0813">Transport</keyword>
<organism evidence="8 9">
    <name type="scientific">Solanum verrucosum</name>
    <dbReference type="NCBI Taxonomy" id="315347"/>
    <lineage>
        <taxon>Eukaryota</taxon>
        <taxon>Viridiplantae</taxon>
        <taxon>Streptophyta</taxon>
        <taxon>Embryophyta</taxon>
        <taxon>Tracheophyta</taxon>
        <taxon>Spermatophyta</taxon>
        <taxon>Magnoliopsida</taxon>
        <taxon>eudicotyledons</taxon>
        <taxon>Gunneridae</taxon>
        <taxon>Pentapetalae</taxon>
        <taxon>asterids</taxon>
        <taxon>lamiids</taxon>
        <taxon>Solanales</taxon>
        <taxon>Solanaceae</taxon>
        <taxon>Solanoideae</taxon>
        <taxon>Solaneae</taxon>
        <taxon>Solanum</taxon>
    </lineage>
</organism>
<keyword evidence="5 7" id="KW-0472">Membrane</keyword>
<proteinExistence type="predicted"/>
<dbReference type="EMBL" id="CP133615">
    <property type="protein sequence ID" value="WMV24501.1"/>
    <property type="molecule type" value="Genomic_DNA"/>
</dbReference>
<evidence type="ECO:0000256" key="6">
    <source>
        <dbReference type="SAM" id="MobiDB-lite"/>
    </source>
</evidence>
<evidence type="ECO:0000256" key="2">
    <source>
        <dbReference type="ARBA" id="ARBA00022448"/>
    </source>
</evidence>
<dbReference type="GO" id="GO:0016020">
    <property type="term" value="C:membrane"/>
    <property type="evidence" value="ECO:0007669"/>
    <property type="project" value="UniProtKB-SubCell"/>
</dbReference>
<keyword evidence="4 7" id="KW-1133">Transmembrane helix</keyword>
<accession>A0AAF0TLY2</accession>